<accession>A0ABR0EWM0</accession>
<gene>
    <name evidence="2" type="ORF">PRZ48_003999</name>
</gene>
<evidence type="ECO:0000313" key="2">
    <source>
        <dbReference type="EMBL" id="KAK4506034.1"/>
    </source>
</evidence>
<feature type="region of interest" description="Disordered" evidence="1">
    <location>
        <begin position="598"/>
        <end position="742"/>
    </location>
</feature>
<feature type="region of interest" description="Disordered" evidence="1">
    <location>
        <begin position="375"/>
        <end position="579"/>
    </location>
</feature>
<feature type="compositionally biased region" description="Basic and acidic residues" evidence="1">
    <location>
        <begin position="530"/>
        <end position="539"/>
    </location>
</feature>
<protein>
    <recommendedName>
        <fullName evidence="4">PH domain-containing protein</fullName>
    </recommendedName>
</protein>
<comment type="caution">
    <text evidence="2">The sequence shown here is derived from an EMBL/GenBank/DDBJ whole genome shotgun (WGS) entry which is preliminary data.</text>
</comment>
<feature type="region of interest" description="Disordered" evidence="1">
    <location>
        <begin position="1001"/>
        <end position="1021"/>
    </location>
</feature>
<evidence type="ECO:0000256" key="1">
    <source>
        <dbReference type="SAM" id="MobiDB-lite"/>
    </source>
</evidence>
<feature type="region of interest" description="Disordered" evidence="1">
    <location>
        <begin position="760"/>
        <end position="791"/>
    </location>
</feature>
<keyword evidence="3" id="KW-1185">Reference proteome</keyword>
<feature type="compositionally biased region" description="Polar residues" evidence="1">
    <location>
        <begin position="691"/>
        <end position="714"/>
    </location>
</feature>
<feature type="compositionally biased region" description="Polar residues" evidence="1">
    <location>
        <begin position="660"/>
        <end position="671"/>
    </location>
</feature>
<feature type="compositionally biased region" description="Low complexity" evidence="1">
    <location>
        <begin position="478"/>
        <end position="489"/>
    </location>
</feature>
<proteinExistence type="predicted"/>
<feature type="compositionally biased region" description="Pro residues" evidence="1">
    <location>
        <begin position="954"/>
        <end position="965"/>
    </location>
</feature>
<feature type="compositionally biased region" description="Polar residues" evidence="1">
    <location>
        <begin position="226"/>
        <end position="243"/>
    </location>
</feature>
<feature type="compositionally biased region" description="Low complexity" evidence="1">
    <location>
        <begin position="501"/>
        <end position="519"/>
    </location>
</feature>
<feature type="region of interest" description="Disordered" evidence="1">
    <location>
        <begin position="147"/>
        <end position="171"/>
    </location>
</feature>
<dbReference type="Proteomes" id="UP001305779">
    <property type="component" value="Unassembled WGS sequence"/>
</dbReference>
<feature type="compositionally biased region" description="Basic and acidic residues" evidence="1">
    <location>
        <begin position="631"/>
        <end position="650"/>
    </location>
</feature>
<evidence type="ECO:0008006" key="4">
    <source>
        <dbReference type="Google" id="ProtNLM"/>
    </source>
</evidence>
<feature type="region of interest" description="Disordered" evidence="1">
    <location>
        <begin position="1"/>
        <end position="83"/>
    </location>
</feature>
<feature type="compositionally biased region" description="Polar residues" evidence="1">
    <location>
        <begin position="26"/>
        <end position="43"/>
    </location>
</feature>
<feature type="region of interest" description="Disordered" evidence="1">
    <location>
        <begin position="916"/>
        <end position="978"/>
    </location>
</feature>
<feature type="region of interest" description="Disordered" evidence="1">
    <location>
        <begin position="201"/>
        <end position="243"/>
    </location>
</feature>
<reference evidence="2 3" key="1">
    <citation type="journal article" date="2023" name="G3 (Bethesda)">
        <title>A chromosome-level genome assembly of Zasmidium syzygii isolated from banana leaves.</title>
        <authorList>
            <person name="van Westerhoven A.C."/>
            <person name="Mehrabi R."/>
            <person name="Talebi R."/>
            <person name="Steentjes M.B.F."/>
            <person name="Corcolon B."/>
            <person name="Chong P.A."/>
            <person name="Kema G.H.J."/>
            <person name="Seidl M.F."/>
        </authorList>
    </citation>
    <scope>NUCLEOTIDE SEQUENCE [LARGE SCALE GENOMIC DNA]</scope>
    <source>
        <strain evidence="2 3">P124</strain>
    </source>
</reference>
<feature type="compositionally biased region" description="Basic and acidic residues" evidence="1">
    <location>
        <begin position="467"/>
        <end position="477"/>
    </location>
</feature>
<dbReference type="EMBL" id="JAXOVC010000002">
    <property type="protein sequence ID" value="KAK4506034.1"/>
    <property type="molecule type" value="Genomic_DNA"/>
</dbReference>
<feature type="compositionally biased region" description="Basic and acidic residues" evidence="1">
    <location>
        <begin position="1"/>
        <end position="16"/>
    </location>
</feature>
<feature type="compositionally biased region" description="Polar residues" evidence="1">
    <location>
        <begin position="603"/>
        <end position="617"/>
    </location>
</feature>
<feature type="compositionally biased region" description="Basic and acidic residues" evidence="1">
    <location>
        <begin position="378"/>
        <end position="402"/>
    </location>
</feature>
<name>A0ABR0EWM0_ZASCE</name>
<organism evidence="2 3">
    <name type="scientific">Zasmidium cellare</name>
    <name type="common">Wine cellar mold</name>
    <name type="synonym">Racodium cellare</name>
    <dbReference type="NCBI Taxonomy" id="395010"/>
    <lineage>
        <taxon>Eukaryota</taxon>
        <taxon>Fungi</taxon>
        <taxon>Dikarya</taxon>
        <taxon>Ascomycota</taxon>
        <taxon>Pezizomycotina</taxon>
        <taxon>Dothideomycetes</taxon>
        <taxon>Dothideomycetidae</taxon>
        <taxon>Mycosphaerellales</taxon>
        <taxon>Mycosphaerellaceae</taxon>
        <taxon>Zasmidium</taxon>
    </lineage>
</organism>
<evidence type="ECO:0000313" key="3">
    <source>
        <dbReference type="Proteomes" id="UP001305779"/>
    </source>
</evidence>
<sequence length="1021" mass="109811">MDAPVETHLESTDHAGHGPNKLPELSRSQTNLLVDGPSASSPNHLKRGKSLRTRPDVARQQSHGLPPTPLKESTQRPELRSRVSSKMSLFSLFSKPKVEKLRGYAEPGLESPPGPPRANSNSVAVLQKPDIAVRVQNADAEQGRIRPTTSRSYTGRGARHIPLKEQPPLPPLPADRKLRSFDPPPLFQVWPQSRKSGVLEVSSVTPELPSHKTKSRTSGGLFEQGGNLSSLNIPGNRGSGTTVKSAIRHGASGSISNQRLPERIFVLTTSGFLLQYANEGPTDRLPERMLQLGKESAAYASDLIPGRHHVLQIAQAVDTHGTVVSTPHHSILSRFGIRNHAAKRLSSNFLIVMPGAQEMDEWMTAIKREIEVLGGKRVRSDSETSKTTRPKTGEPPKIDLKKTPSQSHRYQVKRDPTKPSIVTSPSSEVLEAFPQVHAEQDNDAADTNVEITTDETNEVDSTTPENEEVKTRPRAHSDTPSNSSSTSMSVEQQQLDKLRSSVRASHSTVATSVAAASRTNSITSTPPSDMSKESSESAKDPASIKTPYRSLSSYTLAKRRSAAPLSLKDAPLPESTKADDVLQQKLAALEGSIESPIMGYGSSMPQSNLSPTHSRLSALQAHSVPNLKVTADNDKRRDSPHATTAEERPESFIADLPDPNTWTKTSPSHKTATIPMPPLLDTAAARAMLKSDTTSPSYQSPHSRPLRSNSNSFSLPMRAHQVDASPPRNPKRASDEPEVFSPIPAVTTLTAKVDIASRTNIDSSHIPARKSSISGSPPRLPAKSPKRSPSARLSLFPTAIATPPTPAIFVQAQTTGLKRSPSSAVVDATTQAQANGMRLARPTSMQVRSNPAPFLASVRNSGAPNGQPRVTTVPIRSLKPSRSVATMQTVHSTPAFNPNTPKLMEKSIDLPTTLLGQLPEMHPARPPSRTRRTPRSRTSLPSIDFGVSLVGLGPPAPPPQAPLPEIPTGASRPQSPENMIRRQHSMTPIGVAISETIAEEKEKPAAAPAPLGLGIQVGGTD</sequence>